<keyword evidence="1" id="KW-1133">Transmembrane helix</keyword>
<sequence length="110" mass="12734">RFLIQHEKRIFVLVLFFFNFFPQKLFVGEYIAFPFGDGLMVANPNLLGNLVDESKIVAHQNETAFKSVQRIGQRIYGLYVQVIGRLVQQQQMRTLVSQPRKHNPTLLTIG</sequence>
<organism evidence="2 3">
    <name type="scientific">Brachionus plicatilis</name>
    <name type="common">Marine rotifer</name>
    <name type="synonym">Brachionus muelleri</name>
    <dbReference type="NCBI Taxonomy" id="10195"/>
    <lineage>
        <taxon>Eukaryota</taxon>
        <taxon>Metazoa</taxon>
        <taxon>Spiralia</taxon>
        <taxon>Gnathifera</taxon>
        <taxon>Rotifera</taxon>
        <taxon>Eurotatoria</taxon>
        <taxon>Monogononta</taxon>
        <taxon>Pseudotrocha</taxon>
        <taxon>Ploima</taxon>
        <taxon>Brachionidae</taxon>
        <taxon>Brachionus</taxon>
    </lineage>
</organism>
<keyword evidence="1" id="KW-0812">Transmembrane</keyword>
<accession>A0A3M7PJ58</accession>
<evidence type="ECO:0000313" key="2">
    <source>
        <dbReference type="EMBL" id="RMZ99146.1"/>
    </source>
</evidence>
<dbReference type="EMBL" id="REGN01010393">
    <property type="protein sequence ID" value="RMZ99146.1"/>
    <property type="molecule type" value="Genomic_DNA"/>
</dbReference>
<gene>
    <name evidence="2" type="ORF">BpHYR1_051980</name>
</gene>
<evidence type="ECO:0000313" key="3">
    <source>
        <dbReference type="Proteomes" id="UP000276133"/>
    </source>
</evidence>
<dbReference type="AlphaFoldDB" id="A0A3M7PJ58"/>
<keyword evidence="1" id="KW-0472">Membrane</keyword>
<feature type="transmembrane region" description="Helical" evidence="1">
    <location>
        <begin position="12"/>
        <end position="33"/>
    </location>
</feature>
<reference evidence="2 3" key="1">
    <citation type="journal article" date="2018" name="Sci. Rep.">
        <title>Genomic signatures of local adaptation to the degree of environmental predictability in rotifers.</title>
        <authorList>
            <person name="Franch-Gras L."/>
            <person name="Hahn C."/>
            <person name="Garcia-Roger E.M."/>
            <person name="Carmona M.J."/>
            <person name="Serra M."/>
            <person name="Gomez A."/>
        </authorList>
    </citation>
    <scope>NUCLEOTIDE SEQUENCE [LARGE SCALE GENOMIC DNA]</scope>
    <source>
        <strain evidence="2">HYR1</strain>
    </source>
</reference>
<protein>
    <submittedName>
        <fullName evidence="2">Uncharacterized protein</fullName>
    </submittedName>
</protein>
<feature type="non-terminal residue" evidence="2">
    <location>
        <position position="1"/>
    </location>
</feature>
<evidence type="ECO:0000256" key="1">
    <source>
        <dbReference type="SAM" id="Phobius"/>
    </source>
</evidence>
<proteinExistence type="predicted"/>
<comment type="caution">
    <text evidence="2">The sequence shown here is derived from an EMBL/GenBank/DDBJ whole genome shotgun (WGS) entry which is preliminary data.</text>
</comment>
<dbReference type="Proteomes" id="UP000276133">
    <property type="component" value="Unassembled WGS sequence"/>
</dbReference>
<keyword evidence="3" id="KW-1185">Reference proteome</keyword>
<feature type="non-terminal residue" evidence="2">
    <location>
        <position position="110"/>
    </location>
</feature>
<dbReference type="AntiFam" id="ANF00142">
    <property type="entry name" value="Shadow ORF (opposite yadG)"/>
</dbReference>
<name>A0A3M7PJ58_BRAPC</name>